<comment type="caution">
    <text evidence="2">The sequence shown here is derived from an EMBL/GenBank/DDBJ whole genome shotgun (WGS) entry which is preliminary data.</text>
</comment>
<feature type="coiled-coil region" evidence="1">
    <location>
        <begin position="69"/>
        <end position="96"/>
    </location>
</feature>
<accession>A0A923SPL8</accession>
<protein>
    <submittedName>
        <fullName evidence="2">Uncharacterized protein</fullName>
    </submittedName>
</protein>
<name>A0A923SPL8_9FIRM</name>
<gene>
    <name evidence="2" type="ORF">H9L42_02215</name>
</gene>
<dbReference type="RefSeq" id="WP_187301803.1">
    <property type="nucleotide sequence ID" value="NZ_CBCTON010000002.1"/>
</dbReference>
<dbReference type="AlphaFoldDB" id="A0A923SPL8"/>
<evidence type="ECO:0000313" key="3">
    <source>
        <dbReference type="Proteomes" id="UP000602647"/>
    </source>
</evidence>
<evidence type="ECO:0000313" key="2">
    <source>
        <dbReference type="EMBL" id="MBC6678641.1"/>
    </source>
</evidence>
<dbReference type="EMBL" id="JACRYT010000001">
    <property type="protein sequence ID" value="MBC6678641.1"/>
    <property type="molecule type" value="Genomic_DNA"/>
</dbReference>
<proteinExistence type="predicted"/>
<organism evidence="2 3">
    <name type="scientific">Zhenpiania hominis</name>
    <dbReference type="NCBI Taxonomy" id="2763644"/>
    <lineage>
        <taxon>Bacteria</taxon>
        <taxon>Bacillati</taxon>
        <taxon>Bacillota</taxon>
        <taxon>Clostridia</taxon>
        <taxon>Peptostreptococcales</taxon>
        <taxon>Anaerovoracaceae</taxon>
        <taxon>Zhenpiania</taxon>
    </lineage>
</organism>
<keyword evidence="3" id="KW-1185">Reference proteome</keyword>
<reference evidence="2" key="1">
    <citation type="submission" date="2020-08" db="EMBL/GenBank/DDBJ databases">
        <title>Genome public.</title>
        <authorList>
            <person name="Liu C."/>
            <person name="Sun Q."/>
        </authorList>
    </citation>
    <scope>NUCLEOTIDE SEQUENCE</scope>
    <source>
        <strain evidence="2">BX12</strain>
    </source>
</reference>
<evidence type="ECO:0000256" key="1">
    <source>
        <dbReference type="SAM" id="Coils"/>
    </source>
</evidence>
<keyword evidence="1" id="KW-0175">Coiled coil</keyword>
<sequence>MMQDFFNKAGKVAKDTASRAADKAGDMVEIGKLKAKISAAKSDVSAKKKKIGEYYFEQYMGGAAVDGAVGSMCEEIKGKLEEIEELEKKIQEVKED</sequence>
<dbReference type="Proteomes" id="UP000602647">
    <property type="component" value="Unassembled WGS sequence"/>
</dbReference>